<comment type="subcellular location">
    <subcellularLocation>
        <location evidence="5">Cytoplasm</location>
    </subcellularLocation>
    <text evidence="5">Localizes to the division site, in a FtsZ-dependent manner.</text>
</comment>
<dbReference type="GO" id="GO:0051301">
    <property type="term" value="P:cell division"/>
    <property type="evidence" value="ECO:0007669"/>
    <property type="project" value="UniProtKB-KW"/>
</dbReference>
<keyword evidence="8" id="KW-1185">Reference proteome</keyword>
<proteinExistence type="inferred from homology"/>
<evidence type="ECO:0000256" key="5">
    <source>
        <dbReference type="HAMAP-Rule" id="MF_01197"/>
    </source>
</evidence>
<organism evidence="7 8">
    <name type="scientific">Lactiplantibacillus plajomi</name>
    <dbReference type="NCBI Taxonomy" id="1457217"/>
    <lineage>
        <taxon>Bacteria</taxon>
        <taxon>Bacillati</taxon>
        <taxon>Bacillota</taxon>
        <taxon>Bacilli</taxon>
        <taxon>Lactobacillales</taxon>
        <taxon>Lactobacillaceae</taxon>
        <taxon>Lactiplantibacillus</taxon>
    </lineage>
</organism>
<evidence type="ECO:0000256" key="6">
    <source>
        <dbReference type="SAM" id="MobiDB-lite"/>
    </source>
</evidence>
<comment type="similarity">
    <text evidence="5">Belongs to the SepF family.</text>
</comment>
<comment type="function">
    <text evidence="4 5">Cell division protein that is part of the divisome complex and is recruited early to the Z-ring. Probably stimulates Z-ring formation, perhaps through the cross-linking of FtsZ protofilaments. Its function overlaps with FtsA.</text>
</comment>
<evidence type="ECO:0000256" key="1">
    <source>
        <dbReference type="ARBA" id="ARBA00022618"/>
    </source>
</evidence>
<evidence type="ECO:0000256" key="2">
    <source>
        <dbReference type="ARBA" id="ARBA00023210"/>
    </source>
</evidence>
<dbReference type="InterPro" id="IPR023052">
    <property type="entry name" value="Cell_div_SepF"/>
</dbReference>
<keyword evidence="3 5" id="KW-0131">Cell cycle</keyword>
<protein>
    <recommendedName>
        <fullName evidence="5">Cell division protein SepF</fullName>
    </recommendedName>
</protein>
<dbReference type="PANTHER" id="PTHR35798">
    <property type="entry name" value="CELL DIVISION PROTEIN SEPF"/>
    <property type="match status" value="1"/>
</dbReference>
<dbReference type="RefSeq" id="WP_137645375.1">
    <property type="nucleotide sequence ID" value="NZ_BAABRM010000017.1"/>
</dbReference>
<name>A0ABV6K106_9LACO</name>
<dbReference type="HAMAP" id="MF_01197">
    <property type="entry name" value="SepF"/>
    <property type="match status" value="1"/>
</dbReference>
<gene>
    <name evidence="5" type="primary">sepF</name>
    <name evidence="7" type="ORF">ACFFGS_03230</name>
</gene>
<reference evidence="7 8" key="1">
    <citation type="submission" date="2024-09" db="EMBL/GenBank/DDBJ databases">
        <authorList>
            <person name="Sun Q."/>
            <person name="Mori K."/>
        </authorList>
    </citation>
    <scope>NUCLEOTIDE SEQUENCE [LARGE SCALE GENOMIC DNA]</scope>
    <source>
        <strain evidence="7 8">TBRC 4575</strain>
    </source>
</reference>
<comment type="caution">
    <text evidence="7">The sequence shown here is derived from an EMBL/GenBank/DDBJ whole genome shotgun (WGS) entry which is preliminary data.</text>
</comment>
<keyword evidence="2 5" id="KW-0717">Septation</keyword>
<dbReference type="Proteomes" id="UP001589855">
    <property type="component" value="Unassembled WGS sequence"/>
</dbReference>
<evidence type="ECO:0000313" key="8">
    <source>
        <dbReference type="Proteomes" id="UP001589855"/>
    </source>
</evidence>
<dbReference type="Pfam" id="PF04472">
    <property type="entry name" value="SepF"/>
    <property type="match status" value="1"/>
</dbReference>
<dbReference type="EMBL" id="JBHLUK010000016">
    <property type="protein sequence ID" value="MFC0423143.1"/>
    <property type="molecule type" value="Genomic_DNA"/>
</dbReference>
<dbReference type="PANTHER" id="PTHR35798:SF1">
    <property type="entry name" value="CELL DIVISION PROTEIN SEPF"/>
    <property type="match status" value="1"/>
</dbReference>
<keyword evidence="5" id="KW-0963">Cytoplasm</keyword>
<dbReference type="Gene3D" id="3.30.110.150">
    <property type="entry name" value="SepF-like protein"/>
    <property type="match status" value="1"/>
</dbReference>
<dbReference type="InterPro" id="IPR038594">
    <property type="entry name" value="SepF-like_sf"/>
</dbReference>
<keyword evidence="1 5" id="KW-0132">Cell division</keyword>
<evidence type="ECO:0000256" key="3">
    <source>
        <dbReference type="ARBA" id="ARBA00023306"/>
    </source>
</evidence>
<evidence type="ECO:0000256" key="4">
    <source>
        <dbReference type="ARBA" id="ARBA00044936"/>
    </source>
</evidence>
<evidence type="ECO:0000313" key="7">
    <source>
        <dbReference type="EMBL" id="MFC0423143.1"/>
    </source>
</evidence>
<accession>A0ABV6K106</accession>
<feature type="region of interest" description="Disordered" evidence="6">
    <location>
        <begin position="12"/>
        <end position="50"/>
    </location>
</feature>
<sequence length="142" mass="15751">MAGRFSLSNFFGVGDDQLDEPAPTRQAEPQAPTRQTTNHRTAPKIVPMQGGKSVNSKIALFEPKIYSDVKEIASQLLKNQAVIVNFDHVDDQMARRIVDFLTGTVYAINGEIERIGDEIFLCIPENYEVSGSTTSQFNPNSF</sequence>
<dbReference type="InterPro" id="IPR007561">
    <property type="entry name" value="Cell_div_SepF/SepF-rel"/>
</dbReference>
<comment type="subunit">
    <text evidence="5">Homodimer. Interacts with FtsZ.</text>
</comment>